<reference evidence="2" key="2">
    <citation type="submission" date="2021-04" db="EMBL/GenBank/DDBJ databases">
        <authorList>
            <person name="Liu J."/>
        </authorList>
    </citation>
    <scope>NUCLEOTIDE SEQUENCE</scope>
    <source>
        <strain evidence="2">BAD-6</strain>
    </source>
</reference>
<dbReference type="RefSeq" id="WP_227019010.1">
    <property type="nucleotide sequence ID" value="NZ_JAGSND010000009.1"/>
</dbReference>
<evidence type="ECO:0000256" key="1">
    <source>
        <dbReference type="SAM" id="SignalP"/>
    </source>
</evidence>
<organism evidence="2 3">
    <name type="scientific">Sinanaerobacter chloroacetimidivorans</name>
    <dbReference type="NCBI Taxonomy" id="2818044"/>
    <lineage>
        <taxon>Bacteria</taxon>
        <taxon>Bacillati</taxon>
        <taxon>Bacillota</taxon>
        <taxon>Clostridia</taxon>
        <taxon>Peptostreptococcales</taxon>
        <taxon>Anaerovoracaceae</taxon>
        <taxon>Sinanaerobacter</taxon>
    </lineage>
</organism>
<name>A0A8J8B1N0_9FIRM</name>
<keyword evidence="1" id="KW-0732">Signal</keyword>
<reference evidence="2" key="1">
    <citation type="submission" date="2021-04" db="EMBL/GenBank/DDBJ databases">
        <title>Sinoanaerobacter chloroacetimidivorans sp. nov., an obligate anaerobic bacterium isolated from anaerobic sludge.</title>
        <authorList>
            <person name="Bao Y."/>
        </authorList>
    </citation>
    <scope>NUCLEOTIDE SEQUENCE</scope>
    <source>
        <strain evidence="2">BAD-6</strain>
    </source>
</reference>
<keyword evidence="3" id="KW-1185">Reference proteome</keyword>
<proteinExistence type="predicted"/>
<gene>
    <name evidence="2" type="ORF">KCX82_13410</name>
</gene>
<evidence type="ECO:0000313" key="3">
    <source>
        <dbReference type="Proteomes" id="UP000675664"/>
    </source>
</evidence>
<sequence length="539" mass="61182">MSSWVRKGFGKSKRTFVSAALLALMVLLNITGCAGNPAVNQEAEELSSNNPVNAPVIIKYTVSNPIEILDIKEDPAADTTPEAVRDGDFFSYNYIQIKGLKDSAVEKKINDKLLEAYQDMKVQDLPPYRGIKARIPEGSAIVQENIYMMVTGNFNHILSVMIQKNTTYAAGNQEQTMTEEELKYFNNTQYVSEAASLNLDLNTGEEITLEDLFCDNVDYLEILNQNLKSYLAANYAEDEGYYYTMSGDLKLVSPFQGLTGDQKFNIYPYGIGFLMDYETPQFDTRMMAMTISLSFSEIGDTIAVTERFYDENTDLFLSDKAPVKSLSFKYQTQDVGGNDYYKDGNLNIYTNWRFSSKLPEELQRLLISYTEVKPEEVQDIKKKLEAFSQEELAQRGEGSYENSVYADFIGEYVNVSHMIYTSIPNYFNSKLEYHCYGLSPLKELELEDLFLAGFEYKPLIVEAMKKSLLEQVRNSGISNAEEPDEAEVLKYYNGISGFNLSPDSVVIPVYGLKEEQMNYTMVLDIPYSEFGCDNMTIFQ</sequence>
<feature type="signal peptide" evidence="1">
    <location>
        <begin position="1"/>
        <end position="34"/>
    </location>
</feature>
<evidence type="ECO:0000313" key="2">
    <source>
        <dbReference type="EMBL" id="MBR0598883.1"/>
    </source>
</evidence>
<dbReference type="Proteomes" id="UP000675664">
    <property type="component" value="Unassembled WGS sequence"/>
</dbReference>
<accession>A0A8J8B1N0</accession>
<dbReference type="EMBL" id="JAGSND010000009">
    <property type="protein sequence ID" value="MBR0598883.1"/>
    <property type="molecule type" value="Genomic_DNA"/>
</dbReference>
<protein>
    <recommendedName>
        <fullName evidence="4">DUF3298 domain-containing protein</fullName>
    </recommendedName>
</protein>
<evidence type="ECO:0008006" key="4">
    <source>
        <dbReference type="Google" id="ProtNLM"/>
    </source>
</evidence>
<feature type="chain" id="PRO_5038467477" description="DUF3298 domain-containing protein" evidence="1">
    <location>
        <begin position="35"/>
        <end position="539"/>
    </location>
</feature>
<dbReference type="AlphaFoldDB" id="A0A8J8B1N0"/>
<comment type="caution">
    <text evidence="2">The sequence shown here is derived from an EMBL/GenBank/DDBJ whole genome shotgun (WGS) entry which is preliminary data.</text>
</comment>